<feature type="domain" description="HTH merR-type" evidence="2">
    <location>
        <begin position="2"/>
        <end position="71"/>
    </location>
</feature>
<dbReference type="InterPro" id="IPR009061">
    <property type="entry name" value="DNA-bd_dom_put_sf"/>
</dbReference>
<evidence type="ECO:0000313" key="4">
    <source>
        <dbReference type="Proteomes" id="UP001500866"/>
    </source>
</evidence>
<accession>A0ABN1FUZ9</accession>
<comment type="caution">
    <text evidence="3">The sequence shown here is derived from an EMBL/GenBank/DDBJ whole genome shotgun (WGS) entry which is preliminary data.</text>
</comment>
<evidence type="ECO:0000313" key="3">
    <source>
        <dbReference type="EMBL" id="GAA0598375.1"/>
    </source>
</evidence>
<keyword evidence="4" id="KW-1185">Reference proteome</keyword>
<reference evidence="3 4" key="1">
    <citation type="journal article" date="2019" name="Int. J. Syst. Evol. Microbiol.">
        <title>The Global Catalogue of Microorganisms (GCM) 10K type strain sequencing project: providing services to taxonomists for standard genome sequencing and annotation.</title>
        <authorList>
            <consortium name="The Broad Institute Genomics Platform"/>
            <consortium name="The Broad Institute Genome Sequencing Center for Infectious Disease"/>
            <person name="Wu L."/>
            <person name="Ma J."/>
        </authorList>
    </citation>
    <scope>NUCLEOTIDE SEQUENCE [LARGE SCALE GENOMIC DNA]</scope>
    <source>
        <strain evidence="3 4">JCM 15395</strain>
    </source>
</reference>
<dbReference type="EMBL" id="BAAADS010000009">
    <property type="protein sequence ID" value="GAA0598375.1"/>
    <property type="molecule type" value="Genomic_DNA"/>
</dbReference>
<evidence type="ECO:0000259" key="2">
    <source>
        <dbReference type="PROSITE" id="PS50937"/>
    </source>
</evidence>
<dbReference type="InterPro" id="IPR000551">
    <property type="entry name" value="MerR-type_HTH_dom"/>
</dbReference>
<proteinExistence type="predicted"/>
<name>A0ABN1FUZ9_9BACI</name>
<organism evidence="3 4">
    <name type="scientific">Virgibacillus siamensis</name>
    <dbReference type="NCBI Taxonomy" id="480071"/>
    <lineage>
        <taxon>Bacteria</taxon>
        <taxon>Bacillati</taxon>
        <taxon>Bacillota</taxon>
        <taxon>Bacilli</taxon>
        <taxon>Bacillales</taxon>
        <taxon>Bacillaceae</taxon>
        <taxon>Virgibacillus</taxon>
    </lineage>
</organism>
<dbReference type="RefSeq" id="WP_343811434.1">
    <property type="nucleotide sequence ID" value="NZ_BAAADS010000009.1"/>
</dbReference>
<gene>
    <name evidence="3" type="ORF">GCM10009001_13150</name>
</gene>
<protein>
    <submittedName>
        <fullName evidence="3">MerR family transcriptional regulator</fullName>
    </submittedName>
</protein>
<dbReference type="Pfam" id="PF13411">
    <property type="entry name" value="MerR_1"/>
    <property type="match status" value="1"/>
</dbReference>
<dbReference type="Gene3D" id="1.10.1660.10">
    <property type="match status" value="1"/>
</dbReference>
<dbReference type="SMART" id="SM00422">
    <property type="entry name" value="HTH_MERR"/>
    <property type="match status" value="1"/>
</dbReference>
<dbReference type="PANTHER" id="PTHR30204">
    <property type="entry name" value="REDOX-CYCLING DRUG-SENSING TRANSCRIPTIONAL ACTIVATOR SOXR"/>
    <property type="match status" value="1"/>
</dbReference>
<evidence type="ECO:0000256" key="1">
    <source>
        <dbReference type="ARBA" id="ARBA00023125"/>
    </source>
</evidence>
<dbReference type="SUPFAM" id="SSF46955">
    <property type="entry name" value="Putative DNA-binding domain"/>
    <property type="match status" value="1"/>
</dbReference>
<dbReference type="PROSITE" id="PS50937">
    <property type="entry name" value="HTH_MERR_2"/>
    <property type="match status" value="1"/>
</dbReference>
<keyword evidence="1" id="KW-0238">DNA-binding</keyword>
<dbReference type="PRINTS" id="PR00040">
    <property type="entry name" value="HTHMERR"/>
</dbReference>
<dbReference type="Proteomes" id="UP001500866">
    <property type="component" value="Unassembled WGS sequence"/>
</dbReference>
<sequence length="251" mass="29543">MTYSIGKLAEMSRVSVRTLRYYNEIGILQPAEISTGGHRYYDSDSIIKLQYILTLKEIGFNLDRIKEITLKNNQSVQELLQIRLNAVREEKRNLEYMEQKIKAYIQLVDLSGKEYSEDIFSTFRHFATKNNTVQQNRDQYFSKEEQQLLAQLPNFADDNDLIKQWQSLFQEIRSERTKGNPAETQIGLQLAEKWSDLVKEMYSGNMELAQKTWEIQREKADIGLVQFDSEVTEYIENAFKYAEKLRDTAYD</sequence>
<dbReference type="CDD" id="cd01106">
    <property type="entry name" value="HTH_TipAL-Mta"/>
    <property type="match status" value="1"/>
</dbReference>
<dbReference type="InterPro" id="IPR047057">
    <property type="entry name" value="MerR_fam"/>
</dbReference>
<dbReference type="PANTHER" id="PTHR30204:SF96">
    <property type="entry name" value="CHROMOSOME-ANCHORING PROTEIN RACA"/>
    <property type="match status" value="1"/>
</dbReference>